<feature type="non-terminal residue" evidence="5">
    <location>
        <position position="1"/>
    </location>
</feature>
<evidence type="ECO:0000256" key="3">
    <source>
        <dbReference type="ARBA" id="ARBA00023235"/>
    </source>
</evidence>
<dbReference type="InterPro" id="IPR035990">
    <property type="entry name" value="TIM_sf"/>
</dbReference>
<keyword evidence="4" id="KW-0324">Glycolysis</keyword>
<dbReference type="PROSITE" id="PS51440">
    <property type="entry name" value="TIM_2"/>
    <property type="match status" value="1"/>
</dbReference>
<reference evidence="5 6" key="1">
    <citation type="submission" date="2019-06" db="EMBL/GenBank/DDBJ databases">
        <authorList>
            <person name="Broberg M."/>
        </authorList>
    </citation>
    <scope>NUCLEOTIDE SEQUENCE [LARGE SCALE GENOMIC DNA]</scope>
</reference>
<evidence type="ECO:0000313" key="6">
    <source>
        <dbReference type="Proteomes" id="UP000766486"/>
    </source>
</evidence>
<protein>
    <recommendedName>
        <fullName evidence="4">Triosephosphate isomerase</fullName>
        <ecNumber evidence="4">5.3.1.1</ecNumber>
    </recommendedName>
</protein>
<evidence type="ECO:0000256" key="1">
    <source>
        <dbReference type="ARBA" id="ARBA00007422"/>
    </source>
</evidence>
<comment type="subunit">
    <text evidence="2">Homodimer.</text>
</comment>
<dbReference type="InterPro" id="IPR013785">
    <property type="entry name" value="Aldolase_TIM"/>
</dbReference>
<dbReference type="InterPro" id="IPR000652">
    <property type="entry name" value="Triosephosphate_isomerase"/>
</dbReference>
<accession>A0ABY6TXE1</accession>
<evidence type="ECO:0000313" key="5">
    <source>
        <dbReference type="EMBL" id="VUC22322.1"/>
    </source>
</evidence>
<dbReference type="EMBL" id="CABFNS010000548">
    <property type="protein sequence ID" value="VUC22322.1"/>
    <property type="molecule type" value="Genomic_DNA"/>
</dbReference>
<comment type="pathway">
    <text evidence="4">Carbohydrate degradation; glycolysis; D-glyceraldehyde 3-phosphate from glycerone phosphate: step 1/1.</text>
</comment>
<keyword evidence="4" id="KW-0312">Gluconeogenesis</keyword>
<dbReference type="Gene3D" id="3.20.20.70">
    <property type="entry name" value="Aldolase class I"/>
    <property type="match status" value="1"/>
</dbReference>
<dbReference type="EC" id="5.3.1.1" evidence="4"/>
<comment type="pathway">
    <text evidence="4">Carbohydrate biosynthesis; gluconeogenesis.</text>
</comment>
<comment type="catalytic activity">
    <reaction evidence="4">
        <text>D-glyceraldehyde 3-phosphate = dihydroxyacetone phosphate</text>
        <dbReference type="Rhea" id="RHEA:18585"/>
        <dbReference type="ChEBI" id="CHEBI:57642"/>
        <dbReference type="ChEBI" id="CHEBI:59776"/>
        <dbReference type="EC" id="5.3.1.1"/>
    </reaction>
</comment>
<proteinExistence type="inferred from homology"/>
<dbReference type="PANTHER" id="PTHR21139:SF2">
    <property type="entry name" value="TRIOSEPHOSPHATE ISOMERASE"/>
    <property type="match status" value="1"/>
</dbReference>
<keyword evidence="6" id="KW-1185">Reference proteome</keyword>
<evidence type="ECO:0000256" key="2">
    <source>
        <dbReference type="ARBA" id="ARBA00011738"/>
    </source>
</evidence>
<evidence type="ECO:0000256" key="4">
    <source>
        <dbReference type="RuleBase" id="RU363013"/>
    </source>
</evidence>
<organism evidence="5 6">
    <name type="scientific">Bionectria ochroleuca</name>
    <name type="common">Gliocladium roseum</name>
    <dbReference type="NCBI Taxonomy" id="29856"/>
    <lineage>
        <taxon>Eukaryota</taxon>
        <taxon>Fungi</taxon>
        <taxon>Dikarya</taxon>
        <taxon>Ascomycota</taxon>
        <taxon>Pezizomycotina</taxon>
        <taxon>Sordariomycetes</taxon>
        <taxon>Hypocreomycetidae</taxon>
        <taxon>Hypocreales</taxon>
        <taxon>Bionectriaceae</taxon>
        <taxon>Clonostachys</taxon>
    </lineage>
</organism>
<sequence length="100" mass="10461">DAVMAGLPSEDAEVVLAYEPVWAIGAAQPAGEEHVLAVVAGIRDLQSVKGRRGLTRVVYGGSAGPGLYEKLKSGLDGLFLGRFGHDPQQFAKTVKEVAEA</sequence>
<comment type="similarity">
    <text evidence="1 4">Belongs to the triosephosphate isomerase family.</text>
</comment>
<dbReference type="PANTHER" id="PTHR21139">
    <property type="entry name" value="TRIOSEPHOSPHATE ISOMERASE"/>
    <property type="match status" value="1"/>
</dbReference>
<comment type="caution">
    <text evidence="5">The sequence shown here is derived from an EMBL/GenBank/DDBJ whole genome shotgun (WGS) entry which is preliminary data.</text>
</comment>
<dbReference type="Pfam" id="PF00121">
    <property type="entry name" value="TIM"/>
    <property type="match status" value="1"/>
</dbReference>
<dbReference type="SUPFAM" id="SSF51351">
    <property type="entry name" value="Triosephosphate isomerase (TIM)"/>
    <property type="match status" value="1"/>
</dbReference>
<gene>
    <name evidence="5" type="ORF">CLO192961_LOCUS81917</name>
</gene>
<name>A0ABY6TXE1_BIOOC</name>
<dbReference type="Proteomes" id="UP000766486">
    <property type="component" value="Unassembled WGS sequence"/>
</dbReference>
<keyword evidence="3 4" id="KW-0413">Isomerase</keyword>